<dbReference type="SUPFAM" id="SSF46894">
    <property type="entry name" value="C-terminal effector domain of the bipartite response regulators"/>
    <property type="match status" value="1"/>
</dbReference>
<protein>
    <submittedName>
        <fullName evidence="3">DNA-directed RNA polymerase specialized sigma24 family protein</fullName>
    </submittedName>
</protein>
<evidence type="ECO:0000256" key="2">
    <source>
        <dbReference type="ARBA" id="ARBA00023163"/>
    </source>
</evidence>
<dbReference type="Proteomes" id="UP000219412">
    <property type="component" value="Unassembled WGS sequence"/>
</dbReference>
<dbReference type="GO" id="GO:0003700">
    <property type="term" value="F:DNA-binding transcription factor activity"/>
    <property type="evidence" value="ECO:0007669"/>
    <property type="project" value="InterPro"/>
</dbReference>
<evidence type="ECO:0000256" key="1">
    <source>
        <dbReference type="ARBA" id="ARBA00023015"/>
    </source>
</evidence>
<keyword evidence="4" id="KW-1185">Reference proteome</keyword>
<name>A0A285UR04_9STAP</name>
<organism evidence="3 4">
    <name type="scientific">Salinicoccus kekensis</name>
    <dbReference type="NCBI Taxonomy" id="714307"/>
    <lineage>
        <taxon>Bacteria</taxon>
        <taxon>Bacillati</taxon>
        <taxon>Bacillota</taxon>
        <taxon>Bacilli</taxon>
        <taxon>Bacillales</taxon>
        <taxon>Staphylococcaceae</taxon>
        <taxon>Salinicoccus</taxon>
    </lineage>
</organism>
<keyword evidence="2" id="KW-0804">Transcription</keyword>
<keyword evidence="1" id="KW-0805">Transcription regulation</keyword>
<reference evidence="4" key="1">
    <citation type="submission" date="2017-08" db="EMBL/GenBank/DDBJ databases">
        <authorList>
            <person name="Varghese N."/>
            <person name="Submissions S."/>
        </authorList>
    </citation>
    <scope>NUCLEOTIDE SEQUENCE [LARGE SCALE GENOMIC DNA]</scope>
    <source>
        <strain evidence="4">DSM 23173</strain>
    </source>
</reference>
<dbReference type="AlphaFoldDB" id="A0A285UR04"/>
<keyword evidence="3" id="KW-0240">DNA-directed RNA polymerase</keyword>
<gene>
    <name evidence="3" type="ORF">SAMN05878391_1870</name>
</gene>
<dbReference type="GO" id="GO:0000428">
    <property type="term" value="C:DNA-directed RNA polymerase complex"/>
    <property type="evidence" value="ECO:0007669"/>
    <property type="project" value="UniProtKB-KW"/>
</dbReference>
<dbReference type="InterPro" id="IPR016032">
    <property type="entry name" value="Sig_transdc_resp-reg_C-effctor"/>
</dbReference>
<dbReference type="RefSeq" id="WP_097041413.1">
    <property type="nucleotide sequence ID" value="NZ_OBQF01000004.1"/>
</dbReference>
<dbReference type="GO" id="GO:0006352">
    <property type="term" value="P:DNA-templated transcription initiation"/>
    <property type="evidence" value="ECO:0007669"/>
    <property type="project" value="InterPro"/>
</dbReference>
<dbReference type="EMBL" id="OBQF01000004">
    <property type="protein sequence ID" value="SOC43096.1"/>
    <property type="molecule type" value="Genomic_DNA"/>
</dbReference>
<evidence type="ECO:0000313" key="4">
    <source>
        <dbReference type="Proteomes" id="UP000219412"/>
    </source>
</evidence>
<dbReference type="GO" id="GO:0003677">
    <property type="term" value="F:DNA binding"/>
    <property type="evidence" value="ECO:0007669"/>
    <property type="project" value="InterPro"/>
</dbReference>
<dbReference type="Gene3D" id="1.10.1740.10">
    <property type="match status" value="1"/>
</dbReference>
<dbReference type="OrthoDB" id="2388113at2"/>
<dbReference type="SUPFAM" id="SSF88946">
    <property type="entry name" value="Sigma2 domain of RNA polymerase sigma factors"/>
    <property type="match status" value="1"/>
</dbReference>
<dbReference type="InterPro" id="IPR013325">
    <property type="entry name" value="RNA_pol_sigma_r2"/>
</dbReference>
<proteinExistence type="predicted"/>
<accession>A0A285UR04</accession>
<evidence type="ECO:0000313" key="3">
    <source>
        <dbReference type="EMBL" id="SOC43096.1"/>
    </source>
</evidence>
<sequence>MYLIAQYRFCIKETLDDEMNRCAYRVSKGDTVAFDWIDENFRPAVFRKTLKYPFTVHDREDALQEMMELALRLCHKYDPVAGNYRHYASKVITYELMKLFYREIDHQSGEMLKSAEDITFEAGDYRNRRRDDPLDIILDEENRMNILHNRKVCSPLERKIVYYCDYGYEIKEISEKLCVSERAIVNGLHRVRRKRGR</sequence>